<dbReference type="AlphaFoldDB" id="A0A975XL90"/>
<sequence length="131" mass="13487">MSSDSTTAQIFGVSPESRVTVYGAQDRPEVAPFLPAQAYLAESGSRNPADVVVLFAGTAADLAHDLSGAAAAVEPGGVLWVCYPSAAAENGERDLNRDTVASLLADNGWEPLADAAVGEQWSAVRGQPTAK</sequence>
<dbReference type="KEGG" id="asun:KG104_03180"/>
<dbReference type="EMBL" id="CP076456">
    <property type="protein sequence ID" value="QWQ36817.1"/>
    <property type="molecule type" value="Genomic_DNA"/>
</dbReference>
<protein>
    <recommendedName>
        <fullName evidence="3">DUF3052 domain-containing protein</fullName>
    </recommendedName>
</protein>
<gene>
    <name evidence="1" type="ORF">KG104_03180</name>
</gene>
<dbReference type="RefSeq" id="WP_104054920.1">
    <property type="nucleotide sequence ID" value="NZ_CP076456.1"/>
</dbReference>
<accession>A0A975XL90</accession>
<evidence type="ECO:0008006" key="3">
    <source>
        <dbReference type="Google" id="ProtNLM"/>
    </source>
</evidence>
<keyword evidence="2" id="KW-1185">Reference proteome</keyword>
<dbReference type="Proteomes" id="UP000680588">
    <property type="component" value="Chromosome"/>
</dbReference>
<evidence type="ECO:0000313" key="2">
    <source>
        <dbReference type="Proteomes" id="UP000680588"/>
    </source>
</evidence>
<proteinExistence type="predicted"/>
<name>A0A975XL90_9MICC</name>
<evidence type="ECO:0000313" key="1">
    <source>
        <dbReference type="EMBL" id="QWQ36817.1"/>
    </source>
</evidence>
<reference evidence="1" key="1">
    <citation type="submission" date="2021-06" db="EMBL/GenBank/DDBJ databases">
        <title>Novel species in genus Arthrobacter.</title>
        <authorList>
            <person name="Zhang G."/>
        </authorList>
    </citation>
    <scope>NUCLEOTIDE SEQUENCE</scope>
    <source>
        <strain evidence="1">Zg-ZUI122</strain>
    </source>
</reference>
<organism evidence="1 2">
    <name type="scientific">Arthrobacter sunyaminii</name>
    <dbReference type="NCBI Taxonomy" id="2816859"/>
    <lineage>
        <taxon>Bacteria</taxon>
        <taxon>Bacillati</taxon>
        <taxon>Actinomycetota</taxon>
        <taxon>Actinomycetes</taxon>
        <taxon>Micrococcales</taxon>
        <taxon>Micrococcaceae</taxon>
        <taxon>Arthrobacter</taxon>
    </lineage>
</organism>